<evidence type="ECO:0000256" key="7">
    <source>
        <dbReference type="ARBA" id="ARBA00023136"/>
    </source>
</evidence>
<keyword evidence="2" id="KW-0813">Transport</keyword>
<evidence type="ECO:0000313" key="10">
    <source>
        <dbReference type="EMBL" id="TCP04676.1"/>
    </source>
</evidence>
<proteinExistence type="inferred from homology"/>
<feature type="transmembrane region" description="Helical" evidence="9">
    <location>
        <begin position="74"/>
        <end position="95"/>
    </location>
</feature>
<feature type="transmembrane region" description="Helical" evidence="9">
    <location>
        <begin position="229"/>
        <end position="248"/>
    </location>
</feature>
<feature type="transmembrane region" description="Helical" evidence="9">
    <location>
        <begin position="361"/>
        <end position="382"/>
    </location>
</feature>
<dbReference type="EMBL" id="SLXD01000002">
    <property type="protein sequence ID" value="TCP04676.1"/>
    <property type="molecule type" value="Genomic_DNA"/>
</dbReference>
<evidence type="ECO:0000313" key="11">
    <source>
        <dbReference type="Proteomes" id="UP000295106"/>
    </source>
</evidence>
<dbReference type="OrthoDB" id="9794165at2"/>
<evidence type="ECO:0000256" key="8">
    <source>
        <dbReference type="ARBA" id="ARBA00035655"/>
    </source>
</evidence>
<evidence type="ECO:0000256" key="6">
    <source>
        <dbReference type="ARBA" id="ARBA00022989"/>
    </source>
</evidence>
<feature type="transmembrane region" description="Helical" evidence="9">
    <location>
        <begin position="29"/>
        <end position="48"/>
    </location>
</feature>
<comment type="caution">
    <text evidence="10">The sequence shown here is derived from an EMBL/GenBank/DDBJ whole genome shotgun (WGS) entry which is preliminary data.</text>
</comment>
<evidence type="ECO:0000256" key="4">
    <source>
        <dbReference type="ARBA" id="ARBA00022519"/>
    </source>
</evidence>
<dbReference type="AlphaFoldDB" id="A0A4R2MNL4"/>
<feature type="transmembrane region" description="Helical" evidence="9">
    <location>
        <begin position="294"/>
        <end position="318"/>
    </location>
</feature>
<comment type="subcellular location">
    <subcellularLocation>
        <location evidence="1">Cell inner membrane</location>
        <topology evidence="1">Multi-pass membrane protein</topology>
    </subcellularLocation>
</comment>
<evidence type="ECO:0000256" key="5">
    <source>
        <dbReference type="ARBA" id="ARBA00022692"/>
    </source>
</evidence>
<keyword evidence="3" id="KW-1003">Cell membrane</keyword>
<dbReference type="InterPro" id="IPR007272">
    <property type="entry name" value="Sulf_transp_TsuA/YedE"/>
</dbReference>
<feature type="transmembrane region" description="Helical" evidence="9">
    <location>
        <begin position="199"/>
        <end position="217"/>
    </location>
</feature>
<gene>
    <name evidence="10" type="ORF">EV684_102438</name>
</gene>
<feature type="transmembrane region" description="Helical" evidence="9">
    <location>
        <begin position="330"/>
        <end position="349"/>
    </location>
</feature>
<evidence type="ECO:0000256" key="2">
    <source>
        <dbReference type="ARBA" id="ARBA00022448"/>
    </source>
</evidence>
<organism evidence="10 11">
    <name type="scientific">Rubrivivax gelatinosus</name>
    <name type="common">Rhodocyclus gelatinosus</name>
    <name type="synonym">Rhodopseudomonas gelatinosa</name>
    <dbReference type="NCBI Taxonomy" id="28068"/>
    <lineage>
        <taxon>Bacteria</taxon>
        <taxon>Pseudomonadati</taxon>
        <taxon>Pseudomonadota</taxon>
        <taxon>Betaproteobacteria</taxon>
        <taxon>Burkholderiales</taxon>
        <taxon>Sphaerotilaceae</taxon>
        <taxon>Rubrivivax</taxon>
    </lineage>
</organism>
<reference evidence="10 11" key="1">
    <citation type="submission" date="2019-03" db="EMBL/GenBank/DDBJ databases">
        <title>Genomic Encyclopedia of Type Strains, Phase IV (KMG-IV): sequencing the most valuable type-strain genomes for metagenomic binning, comparative biology and taxonomic classification.</title>
        <authorList>
            <person name="Goeker M."/>
        </authorList>
    </citation>
    <scope>NUCLEOTIDE SEQUENCE [LARGE SCALE GENOMIC DNA]</scope>
    <source>
        <strain evidence="10 11">DSM 1709</strain>
    </source>
</reference>
<name>A0A4R2MNL4_RUBGE</name>
<keyword evidence="5 9" id="KW-0812">Transmembrane</keyword>
<dbReference type="GO" id="GO:0005886">
    <property type="term" value="C:plasma membrane"/>
    <property type="evidence" value="ECO:0007669"/>
    <property type="project" value="UniProtKB-SubCell"/>
</dbReference>
<accession>A0A4R2MNL4</accession>
<dbReference type="Pfam" id="PF04143">
    <property type="entry name" value="Sulf_transp"/>
    <property type="match status" value="1"/>
</dbReference>
<keyword evidence="7 9" id="KW-0472">Membrane</keyword>
<evidence type="ECO:0000256" key="9">
    <source>
        <dbReference type="SAM" id="Phobius"/>
    </source>
</evidence>
<sequence length="391" mass="39835">MRIAQEPCAGTTGSRRDNAAMPTAEELDAHLRLLLAGAFVIGAAFGAVSQRTRFCTMGALADVFAFGDHTRLRAWVAAVAVAVLGFHLMVGLGWVRAGDSQYGGPRVGWLSALAGGAMFGVGMVLASGCAARNLVRLGGGSLKSLVVVFVVGASGFAAMKGVSAVLRVASVDRVAFELPAGQDAAGALAVATGLPLQTLAPWLGAAVAAALLAWVLARPEGRGREVAGGAAIGALVVAAWWLSGRLGFVPEHPETLEPAFLATNSRRMESLSLVAPLAWGLDWLLFFSDSRKTLTVGICSAAGIVAGSALAAMATRSFRWEGFAGTEDTALHLCGAVLMGTGGVTALGCTVGQGIAGLSTLCAQSAIAVSAMVLGGFAGLQFQRWRVERGA</sequence>
<feature type="transmembrane region" description="Helical" evidence="9">
    <location>
        <begin position="142"/>
        <end position="159"/>
    </location>
</feature>
<comment type="similarity">
    <text evidence="8">Belongs to the TsuA/YedE (TC 9.B.102) family.</text>
</comment>
<keyword evidence="4" id="KW-0997">Cell inner membrane</keyword>
<feature type="transmembrane region" description="Helical" evidence="9">
    <location>
        <begin position="107"/>
        <end position="130"/>
    </location>
</feature>
<dbReference type="Proteomes" id="UP000295106">
    <property type="component" value="Unassembled WGS sequence"/>
</dbReference>
<evidence type="ECO:0000256" key="3">
    <source>
        <dbReference type="ARBA" id="ARBA00022475"/>
    </source>
</evidence>
<dbReference type="PANTHER" id="PTHR30574">
    <property type="entry name" value="INNER MEMBRANE PROTEIN YEDE"/>
    <property type="match status" value="1"/>
</dbReference>
<dbReference type="PANTHER" id="PTHR30574:SF1">
    <property type="entry name" value="SULPHUR TRANSPORT DOMAIN-CONTAINING PROTEIN"/>
    <property type="match status" value="1"/>
</dbReference>
<evidence type="ECO:0000256" key="1">
    <source>
        <dbReference type="ARBA" id="ARBA00004429"/>
    </source>
</evidence>
<feature type="transmembrane region" description="Helical" evidence="9">
    <location>
        <begin position="268"/>
        <end position="287"/>
    </location>
</feature>
<keyword evidence="6 9" id="KW-1133">Transmembrane helix</keyword>
<protein>
    <submittedName>
        <fullName evidence="10">Uncharacterized protein</fullName>
    </submittedName>
</protein>